<feature type="chain" id="PRO_5032729261" evidence="1">
    <location>
        <begin position="29"/>
        <end position="142"/>
    </location>
</feature>
<dbReference type="Gene3D" id="2.60.40.10">
    <property type="entry name" value="Immunoglobulins"/>
    <property type="match status" value="1"/>
</dbReference>
<dbReference type="AlphaFoldDB" id="A0A849C334"/>
<protein>
    <submittedName>
        <fullName evidence="2">Uncharacterized protein</fullName>
    </submittedName>
</protein>
<organism evidence="2 3">
    <name type="scientific">Nocardia uniformis</name>
    <dbReference type="NCBI Taxonomy" id="53432"/>
    <lineage>
        <taxon>Bacteria</taxon>
        <taxon>Bacillati</taxon>
        <taxon>Actinomycetota</taxon>
        <taxon>Actinomycetes</taxon>
        <taxon>Mycobacteriales</taxon>
        <taxon>Nocardiaceae</taxon>
        <taxon>Nocardia</taxon>
    </lineage>
</organism>
<proteinExistence type="predicted"/>
<evidence type="ECO:0000313" key="2">
    <source>
        <dbReference type="EMBL" id="NNH73082.1"/>
    </source>
</evidence>
<evidence type="ECO:0000313" key="3">
    <source>
        <dbReference type="Proteomes" id="UP000586827"/>
    </source>
</evidence>
<keyword evidence="3" id="KW-1185">Reference proteome</keyword>
<sequence length="142" mass="14048">MGISSGMAGAAMVTLLSVPMVMAPQANALVSPSLSVTMAGSALGATRLAAVNCPQTAVATVKMPDGSPVSHGSVDFTSRLPGLGGNIVGTVPVSNGVASIVWVPDIEGQHVISAVYFDGPPDVRPSAGYTTVTAVNLNGICA</sequence>
<dbReference type="EMBL" id="JABELX010000009">
    <property type="protein sequence ID" value="NNH73082.1"/>
    <property type="molecule type" value="Genomic_DNA"/>
</dbReference>
<dbReference type="RefSeq" id="WP_157552648.1">
    <property type="nucleotide sequence ID" value="NZ_JABELX010000009.1"/>
</dbReference>
<dbReference type="InterPro" id="IPR013783">
    <property type="entry name" value="Ig-like_fold"/>
</dbReference>
<dbReference type="GO" id="GO:0005975">
    <property type="term" value="P:carbohydrate metabolic process"/>
    <property type="evidence" value="ECO:0007669"/>
    <property type="project" value="UniProtKB-ARBA"/>
</dbReference>
<gene>
    <name evidence="2" type="ORF">HLB23_25010</name>
</gene>
<accession>A0A849C334</accession>
<reference evidence="2 3" key="1">
    <citation type="submission" date="2020-05" db="EMBL/GenBank/DDBJ databases">
        <title>MicrobeNet Type strains.</title>
        <authorList>
            <person name="Nicholson A.C."/>
        </authorList>
    </citation>
    <scope>NUCLEOTIDE SEQUENCE [LARGE SCALE GENOMIC DNA]</scope>
    <source>
        <strain evidence="2 3">JCM 3224</strain>
    </source>
</reference>
<feature type="signal peptide" evidence="1">
    <location>
        <begin position="1"/>
        <end position="28"/>
    </location>
</feature>
<dbReference type="Proteomes" id="UP000586827">
    <property type="component" value="Unassembled WGS sequence"/>
</dbReference>
<keyword evidence="1" id="KW-0732">Signal</keyword>
<evidence type="ECO:0000256" key="1">
    <source>
        <dbReference type="SAM" id="SignalP"/>
    </source>
</evidence>
<name>A0A849C334_9NOCA</name>
<comment type="caution">
    <text evidence="2">The sequence shown here is derived from an EMBL/GenBank/DDBJ whole genome shotgun (WGS) entry which is preliminary data.</text>
</comment>